<protein>
    <submittedName>
        <fullName evidence="2">Uncharacterized protein</fullName>
    </submittedName>
</protein>
<keyword evidence="1" id="KW-0472">Membrane</keyword>
<evidence type="ECO:0000313" key="3">
    <source>
        <dbReference type="Proteomes" id="UP001187192"/>
    </source>
</evidence>
<keyword evidence="1" id="KW-0812">Transmembrane</keyword>
<organism evidence="2 3">
    <name type="scientific">Ficus carica</name>
    <name type="common">Common fig</name>
    <dbReference type="NCBI Taxonomy" id="3494"/>
    <lineage>
        <taxon>Eukaryota</taxon>
        <taxon>Viridiplantae</taxon>
        <taxon>Streptophyta</taxon>
        <taxon>Embryophyta</taxon>
        <taxon>Tracheophyta</taxon>
        <taxon>Spermatophyta</taxon>
        <taxon>Magnoliopsida</taxon>
        <taxon>eudicotyledons</taxon>
        <taxon>Gunneridae</taxon>
        <taxon>Pentapetalae</taxon>
        <taxon>rosids</taxon>
        <taxon>fabids</taxon>
        <taxon>Rosales</taxon>
        <taxon>Moraceae</taxon>
        <taxon>Ficeae</taxon>
        <taxon>Ficus</taxon>
    </lineage>
</organism>
<accession>A0AA87YYP5</accession>
<evidence type="ECO:0000313" key="2">
    <source>
        <dbReference type="EMBL" id="GMN25037.1"/>
    </source>
</evidence>
<dbReference type="Proteomes" id="UP001187192">
    <property type="component" value="Unassembled WGS sequence"/>
</dbReference>
<gene>
    <name evidence="2" type="ORF">TIFTF001_000796</name>
</gene>
<reference evidence="2" key="1">
    <citation type="submission" date="2023-07" db="EMBL/GenBank/DDBJ databases">
        <title>draft genome sequence of fig (Ficus carica).</title>
        <authorList>
            <person name="Takahashi T."/>
            <person name="Nishimura K."/>
        </authorList>
    </citation>
    <scope>NUCLEOTIDE SEQUENCE</scope>
</reference>
<feature type="transmembrane region" description="Helical" evidence="1">
    <location>
        <begin position="20"/>
        <end position="38"/>
    </location>
</feature>
<keyword evidence="1" id="KW-1133">Transmembrane helix</keyword>
<evidence type="ECO:0000256" key="1">
    <source>
        <dbReference type="SAM" id="Phobius"/>
    </source>
</evidence>
<dbReference type="AlphaFoldDB" id="A0AA87YYP5"/>
<sequence>MQLDNIESKGVTRQQPMYNLMYQSFVAVSVFLIEVMAADKDFRVFQFPNNRTRDWVLKEGPSGRIANQIVLTFWIWRLSSPLPVFYIDLPEFKFIKVQSDLTKLLDRHYCNLVVYNGIRSLDAR</sequence>
<name>A0AA87YYP5_FICCA</name>
<dbReference type="EMBL" id="BTGU01000001">
    <property type="protein sequence ID" value="GMN25037.1"/>
    <property type="molecule type" value="Genomic_DNA"/>
</dbReference>
<keyword evidence="3" id="KW-1185">Reference proteome</keyword>
<comment type="caution">
    <text evidence="2">The sequence shown here is derived from an EMBL/GenBank/DDBJ whole genome shotgun (WGS) entry which is preliminary data.</text>
</comment>
<proteinExistence type="predicted"/>